<dbReference type="InterPro" id="IPR008920">
    <property type="entry name" value="TF_FadR/GntR_C"/>
</dbReference>
<evidence type="ECO:0000313" key="7">
    <source>
        <dbReference type="Proteomes" id="UP000465622"/>
    </source>
</evidence>
<feature type="domain" description="HTH gntR-type" evidence="4">
    <location>
        <begin position="19"/>
        <end position="86"/>
    </location>
</feature>
<dbReference type="InterPro" id="IPR036388">
    <property type="entry name" value="WH-like_DNA-bd_sf"/>
</dbReference>
<dbReference type="Gene3D" id="1.20.120.530">
    <property type="entry name" value="GntR ligand-binding domain-like"/>
    <property type="match status" value="1"/>
</dbReference>
<dbReference type="SMART" id="SM00345">
    <property type="entry name" value="HTH_GNTR"/>
    <property type="match status" value="1"/>
</dbReference>
<dbReference type="SMART" id="SM00895">
    <property type="entry name" value="FCD"/>
    <property type="match status" value="1"/>
</dbReference>
<evidence type="ECO:0000313" key="8">
    <source>
        <dbReference type="Proteomes" id="UP001241092"/>
    </source>
</evidence>
<evidence type="ECO:0000256" key="1">
    <source>
        <dbReference type="ARBA" id="ARBA00023015"/>
    </source>
</evidence>
<dbReference type="Proteomes" id="UP000465622">
    <property type="component" value="Chromosome"/>
</dbReference>
<dbReference type="PANTHER" id="PTHR43537:SF45">
    <property type="entry name" value="GNTR FAMILY REGULATORY PROTEIN"/>
    <property type="match status" value="1"/>
</dbReference>
<keyword evidence="7" id="KW-1185">Reference proteome</keyword>
<dbReference type="SUPFAM" id="SSF48008">
    <property type="entry name" value="GntR ligand-binding domain-like"/>
    <property type="match status" value="1"/>
</dbReference>
<dbReference type="EMBL" id="AP022567">
    <property type="protein sequence ID" value="BBX38272.1"/>
    <property type="molecule type" value="Genomic_DNA"/>
</dbReference>
<dbReference type="Proteomes" id="UP001241092">
    <property type="component" value="Chromosome"/>
</dbReference>
<dbReference type="InterPro" id="IPR000524">
    <property type="entry name" value="Tscrpt_reg_HTH_GntR"/>
</dbReference>
<reference evidence="6" key="3">
    <citation type="submission" date="2023-03" db="EMBL/GenBank/DDBJ databases">
        <title>Draft genome sequence of a Mycolicibacterium mageritense strain H4_3_1 isolated from a hybrid biological-inorganic system reactor.</title>
        <authorList>
            <person name="Feng X."/>
            <person name="Kazama D."/>
            <person name="Sato K."/>
            <person name="Kobayashi H."/>
        </authorList>
    </citation>
    <scope>NUCLEOTIDE SEQUENCE</scope>
    <source>
        <strain evidence="6">H4_3_1</strain>
    </source>
</reference>
<dbReference type="Pfam" id="PF00392">
    <property type="entry name" value="GntR"/>
    <property type="match status" value="1"/>
</dbReference>
<keyword evidence="1" id="KW-0805">Transcription regulation</keyword>
<name>A0AAI8U2P8_MYCME</name>
<dbReference type="PROSITE" id="PS50949">
    <property type="entry name" value="HTH_GNTR"/>
    <property type="match status" value="1"/>
</dbReference>
<dbReference type="Pfam" id="PF07729">
    <property type="entry name" value="FCD"/>
    <property type="match status" value="1"/>
</dbReference>
<accession>A0AAI8U2P8</accession>
<evidence type="ECO:0000313" key="6">
    <source>
        <dbReference type="EMBL" id="BDY32916.1"/>
    </source>
</evidence>
<evidence type="ECO:0000256" key="3">
    <source>
        <dbReference type="ARBA" id="ARBA00023163"/>
    </source>
</evidence>
<gene>
    <name evidence="6" type="primary">mcbR_3</name>
    <name evidence="6" type="ORF">hbim_06888</name>
    <name evidence="5" type="ORF">MMAGJ_75540</name>
</gene>
<dbReference type="AlphaFoldDB" id="A0AAI8U2P8"/>
<evidence type="ECO:0000256" key="2">
    <source>
        <dbReference type="ARBA" id="ARBA00023125"/>
    </source>
</evidence>
<dbReference type="Gene3D" id="1.10.10.10">
    <property type="entry name" value="Winged helix-like DNA-binding domain superfamily/Winged helix DNA-binding domain"/>
    <property type="match status" value="1"/>
</dbReference>
<dbReference type="InterPro" id="IPR011711">
    <property type="entry name" value="GntR_C"/>
</dbReference>
<proteinExistence type="predicted"/>
<dbReference type="InterPro" id="IPR036390">
    <property type="entry name" value="WH_DNA-bd_sf"/>
</dbReference>
<reference evidence="5" key="2">
    <citation type="submission" date="2020-02" db="EMBL/GenBank/DDBJ databases">
        <authorList>
            <person name="Matsumoto Y."/>
            <person name="Kinjo T."/>
            <person name="Motooka D."/>
            <person name="Nabeya D."/>
            <person name="Jung N."/>
            <person name="Uechi K."/>
            <person name="Horii T."/>
            <person name="Iida T."/>
            <person name="Fujita J."/>
            <person name="Nakamura S."/>
        </authorList>
    </citation>
    <scope>NUCLEOTIDE SEQUENCE</scope>
    <source>
        <strain evidence="5">JCM 12375</strain>
    </source>
</reference>
<dbReference type="PANTHER" id="PTHR43537">
    <property type="entry name" value="TRANSCRIPTIONAL REGULATOR, GNTR FAMILY"/>
    <property type="match status" value="1"/>
</dbReference>
<dbReference type="SUPFAM" id="SSF46785">
    <property type="entry name" value="Winged helix' DNA-binding domain"/>
    <property type="match status" value="1"/>
</dbReference>
<dbReference type="GO" id="GO:0003677">
    <property type="term" value="F:DNA binding"/>
    <property type="evidence" value="ECO:0007669"/>
    <property type="project" value="UniProtKB-KW"/>
</dbReference>
<reference evidence="5 7" key="1">
    <citation type="journal article" date="2019" name="Emerg. Microbes Infect.">
        <title>Comprehensive subspecies identification of 175 nontuberculous mycobacteria species based on 7547 genomic profiles.</title>
        <authorList>
            <person name="Matsumoto Y."/>
            <person name="Kinjo T."/>
            <person name="Motooka D."/>
            <person name="Nabeya D."/>
            <person name="Jung N."/>
            <person name="Uechi K."/>
            <person name="Horii T."/>
            <person name="Iida T."/>
            <person name="Fujita J."/>
            <person name="Nakamura S."/>
        </authorList>
    </citation>
    <scope>NUCLEOTIDE SEQUENCE [LARGE SCALE GENOMIC DNA]</scope>
    <source>
        <strain evidence="5 7">JCM 12375</strain>
    </source>
</reference>
<keyword evidence="3" id="KW-0804">Transcription</keyword>
<keyword evidence="2" id="KW-0238">DNA-binding</keyword>
<dbReference type="GO" id="GO:0003700">
    <property type="term" value="F:DNA-binding transcription factor activity"/>
    <property type="evidence" value="ECO:0007669"/>
    <property type="project" value="InterPro"/>
</dbReference>
<organism evidence="6 8">
    <name type="scientific">Mycolicibacterium mageritense</name>
    <name type="common">Mycobacterium mageritense</name>
    <dbReference type="NCBI Taxonomy" id="53462"/>
    <lineage>
        <taxon>Bacteria</taxon>
        <taxon>Bacillati</taxon>
        <taxon>Actinomycetota</taxon>
        <taxon>Actinomycetes</taxon>
        <taxon>Mycobacteriales</taxon>
        <taxon>Mycobacteriaceae</taxon>
        <taxon>Mycolicibacterium</taxon>
    </lineage>
</organism>
<evidence type="ECO:0000259" key="4">
    <source>
        <dbReference type="PROSITE" id="PS50949"/>
    </source>
</evidence>
<evidence type="ECO:0000313" key="5">
    <source>
        <dbReference type="EMBL" id="BBX38272.1"/>
    </source>
</evidence>
<dbReference type="EMBL" id="AP027452">
    <property type="protein sequence ID" value="BDY32916.1"/>
    <property type="molecule type" value="Genomic_DNA"/>
</dbReference>
<protein>
    <submittedName>
        <fullName evidence="5">GntR family transcriptional regulator</fullName>
    </submittedName>
    <submittedName>
        <fullName evidence="6">HTH-type transcriptional regulator McbR</fullName>
    </submittedName>
</protein>
<sequence>MVGMSTSPTTTAEAGLTRHSLREDALRVLRARIVSGEMAPDTVYAVGQVAEELRVSITPVREALLALARDGMVEMLRNRGFRIRVISDKELDDIIDLRLMIEPSAVRAIADGRLISDLTDLRELARRADDAAERGNWTEFLDADRDLHLKLLGSLDNPRLLTVVSQLRDQSRLYGLDKVAGTEAFRHSTREHAAILDAVAAGEGERAEALVAQHIRHARGVWAGNDEAG</sequence>